<protein>
    <submittedName>
        <fullName evidence="3">Uncharacterized protein</fullName>
    </submittedName>
</protein>
<feature type="region of interest" description="Disordered" evidence="1">
    <location>
        <begin position="1"/>
        <end position="63"/>
    </location>
</feature>
<dbReference type="AlphaFoldDB" id="A0A8S1EDZ2"/>
<evidence type="ECO:0000313" key="4">
    <source>
        <dbReference type="Proteomes" id="UP000494206"/>
    </source>
</evidence>
<keyword evidence="4" id="KW-1185">Reference proteome</keyword>
<keyword evidence="2" id="KW-0472">Membrane</keyword>
<feature type="compositionally biased region" description="Polar residues" evidence="1">
    <location>
        <begin position="19"/>
        <end position="32"/>
    </location>
</feature>
<feature type="compositionally biased region" description="Low complexity" evidence="1">
    <location>
        <begin position="33"/>
        <end position="56"/>
    </location>
</feature>
<sequence>MTSKTPSEEKSSESEGSPQASGQLNTTRTFFNSSSELSSRSNSSTPRRTRQTTSSSGFGSLSHLPPLHYKKSADLMSQSLCVQSSKESQIGYRRSLSKSRNFFDDPLETWTPSSPSLMTLRDFMATNDTNVIDDDDMDYEFDNDDDDVKSVVSSASTSRLFSMDRKFNHKKQSLRMFLNSPALFSAIVILWACIVCSPVDTDDHTIFFIVHARLLTLTTNAGVTLAEFSDPAYCAASC</sequence>
<keyword evidence="2" id="KW-1133">Transmembrane helix</keyword>
<keyword evidence="2" id="KW-0812">Transmembrane</keyword>
<dbReference type="Proteomes" id="UP000494206">
    <property type="component" value="Unassembled WGS sequence"/>
</dbReference>
<proteinExistence type="predicted"/>
<feature type="compositionally biased region" description="Basic and acidic residues" evidence="1">
    <location>
        <begin position="1"/>
        <end position="13"/>
    </location>
</feature>
<evidence type="ECO:0000313" key="3">
    <source>
        <dbReference type="EMBL" id="CAB3399015.1"/>
    </source>
</evidence>
<evidence type="ECO:0000256" key="1">
    <source>
        <dbReference type="SAM" id="MobiDB-lite"/>
    </source>
</evidence>
<gene>
    <name evidence="3" type="ORF">CBOVIS_LOCUS2218</name>
</gene>
<name>A0A8S1EDZ2_9PELO</name>
<reference evidence="3 4" key="1">
    <citation type="submission" date="2020-04" db="EMBL/GenBank/DDBJ databases">
        <authorList>
            <person name="Laetsch R D."/>
            <person name="Stevens L."/>
            <person name="Kumar S."/>
            <person name="Blaxter L. M."/>
        </authorList>
    </citation>
    <scope>NUCLEOTIDE SEQUENCE [LARGE SCALE GENOMIC DNA]</scope>
</reference>
<evidence type="ECO:0000256" key="2">
    <source>
        <dbReference type="SAM" id="Phobius"/>
    </source>
</evidence>
<feature type="transmembrane region" description="Helical" evidence="2">
    <location>
        <begin position="173"/>
        <end position="192"/>
    </location>
</feature>
<comment type="caution">
    <text evidence="3">The sequence shown here is derived from an EMBL/GenBank/DDBJ whole genome shotgun (WGS) entry which is preliminary data.</text>
</comment>
<organism evidence="3 4">
    <name type="scientific">Caenorhabditis bovis</name>
    <dbReference type="NCBI Taxonomy" id="2654633"/>
    <lineage>
        <taxon>Eukaryota</taxon>
        <taxon>Metazoa</taxon>
        <taxon>Ecdysozoa</taxon>
        <taxon>Nematoda</taxon>
        <taxon>Chromadorea</taxon>
        <taxon>Rhabditida</taxon>
        <taxon>Rhabditina</taxon>
        <taxon>Rhabditomorpha</taxon>
        <taxon>Rhabditoidea</taxon>
        <taxon>Rhabditidae</taxon>
        <taxon>Peloderinae</taxon>
        <taxon>Caenorhabditis</taxon>
    </lineage>
</organism>
<accession>A0A8S1EDZ2</accession>
<dbReference type="EMBL" id="CADEPM010000001">
    <property type="protein sequence ID" value="CAB3399015.1"/>
    <property type="molecule type" value="Genomic_DNA"/>
</dbReference>